<dbReference type="GeneID" id="8590948"/>
<keyword evidence="1" id="KW-1133">Transmembrane helix</keyword>
<proteinExistence type="predicted"/>
<evidence type="ECO:0000313" key="3">
    <source>
        <dbReference type="Proteomes" id="UP000008549"/>
    </source>
</evidence>
<organism evidence="2 3">
    <name type="scientific">Caenorhabditis briggsae</name>
    <dbReference type="NCBI Taxonomy" id="6238"/>
    <lineage>
        <taxon>Eukaryota</taxon>
        <taxon>Metazoa</taxon>
        <taxon>Ecdysozoa</taxon>
        <taxon>Nematoda</taxon>
        <taxon>Chromadorea</taxon>
        <taxon>Rhabditida</taxon>
        <taxon>Rhabditina</taxon>
        <taxon>Rhabditomorpha</taxon>
        <taxon>Rhabditoidea</taxon>
        <taxon>Rhabditidae</taxon>
        <taxon>Peloderinae</taxon>
        <taxon>Caenorhabditis</taxon>
    </lineage>
</organism>
<dbReference type="KEGG" id="cbr:CBG_17855"/>
<name>A8XRX4_CAEBR</name>
<accession>A8XRX4</accession>
<reference evidence="2 3" key="2">
    <citation type="journal article" date="2011" name="PLoS Genet.">
        <title>Caenorhabditis briggsae recombinant inbred line genotypes reveal inter-strain incompatibility and the evolution of recombination.</title>
        <authorList>
            <person name="Ross J.A."/>
            <person name="Koboldt D.C."/>
            <person name="Staisch J.E."/>
            <person name="Chamberlin H.M."/>
            <person name="Gupta B.P."/>
            <person name="Miller R.D."/>
            <person name="Baird S.E."/>
            <person name="Haag E.S."/>
        </authorList>
    </citation>
    <scope>NUCLEOTIDE SEQUENCE [LARGE SCALE GENOMIC DNA]</scope>
    <source>
        <strain evidence="2 3">AF16</strain>
    </source>
</reference>
<feature type="transmembrane region" description="Helical" evidence="1">
    <location>
        <begin position="60"/>
        <end position="79"/>
    </location>
</feature>
<dbReference type="AlphaFoldDB" id="A8XRX4"/>
<dbReference type="CTD" id="8590948"/>
<dbReference type="WormBase" id="CBG17855">
    <property type="protein sequence ID" value="CBP19088"/>
    <property type="gene ID" value="WBGene00037370"/>
</dbReference>
<keyword evidence="1" id="KW-0472">Membrane</keyword>
<dbReference type="InParanoid" id="A8XRX4"/>
<feature type="transmembrane region" description="Helical" evidence="1">
    <location>
        <begin position="25"/>
        <end position="48"/>
    </location>
</feature>
<gene>
    <name evidence="2 4" type="ORF">CBG17855</name>
    <name evidence="2" type="ORF">CBG_17855</name>
</gene>
<dbReference type="Proteomes" id="UP000008549">
    <property type="component" value="Unassembled WGS sequence"/>
</dbReference>
<sequence length="158" mass="18855">MPEITNSNKMIEDETYDILRKKCDYLIFVTFSFLVSSAIKLIFSVIDGFRNVKSSNTNRFIAYTLLFFEFHTIILFFLFNCNYYLSHFTKIFKVMGNLWVMILFMPIWYSIHIFANGFGALVLWKISNLKRDYYEDDIYLVIYGGEESSRKKMEINKL</sequence>
<reference evidence="2 3" key="1">
    <citation type="journal article" date="2003" name="PLoS Biol.">
        <title>The genome sequence of Caenorhabditis briggsae: a platform for comparative genomics.</title>
        <authorList>
            <person name="Stein L.D."/>
            <person name="Bao Z."/>
            <person name="Blasiar D."/>
            <person name="Blumenthal T."/>
            <person name="Brent M.R."/>
            <person name="Chen N."/>
            <person name="Chinwalla A."/>
            <person name="Clarke L."/>
            <person name="Clee C."/>
            <person name="Coghlan A."/>
            <person name="Coulson A."/>
            <person name="D'Eustachio P."/>
            <person name="Fitch D.H."/>
            <person name="Fulton L.A."/>
            <person name="Fulton R.E."/>
            <person name="Griffiths-Jones S."/>
            <person name="Harris T.W."/>
            <person name="Hillier L.W."/>
            <person name="Kamath R."/>
            <person name="Kuwabara P.E."/>
            <person name="Mardis E.R."/>
            <person name="Marra M.A."/>
            <person name="Miner T.L."/>
            <person name="Minx P."/>
            <person name="Mullikin J.C."/>
            <person name="Plumb R.W."/>
            <person name="Rogers J."/>
            <person name="Schein J.E."/>
            <person name="Sohrmann M."/>
            <person name="Spieth J."/>
            <person name="Stajich J.E."/>
            <person name="Wei C."/>
            <person name="Willey D."/>
            <person name="Wilson R.K."/>
            <person name="Durbin R."/>
            <person name="Waterston R.H."/>
        </authorList>
    </citation>
    <scope>NUCLEOTIDE SEQUENCE [LARGE SCALE GENOMIC DNA]</scope>
    <source>
        <strain evidence="2 3">AF16</strain>
    </source>
</reference>
<dbReference type="EMBL" id="HE601027">
    <property type="protein sequence ID" value="CAP35400.1"/>
    <property type="molecule type" value="Genomic_DNA"/>
</dbReference>
<keyword evidence="1" id="KW-0812">Transmembrane</keyword>
<dbReference type="RefSeq" id="XP_002648935.1">
    <property type="nucleotide sequence ID" value="XM_002648889.1"/>
</dbReference>
<dbReference type="HOGENOM" id="CLU_1670925_0_0_1"/>
<evidence type="ECO:0000313" key="4">
    <source>
        <dbReference type="WormBase" id="CBG17855"/>
    </source>
</evidence>
<protein>
    <submittedName>
        <fullName evidence="2">Protein CBG17855</fullName>
    </submittedName>
</protein>
<keyword evidence="3" id="KW-1185">Reference proteome</keyword>
<feature type="transmembrane region" description="Helical" evidence="1">
    <location>
        <begin position="99"/>
        <end position="124"/>
    </location>
</feature>
<evidence type="ECO:0000256" key="1">
    <source>
        <dbReference type="SAM" id="Phobius"/>
    </source>
</evidence>
<evidence type="ECO:0000313" key="2">
    <source>
        <dbReference type="EMBL" id="CAP35400.1"/>
    </source>
</evidence>